<dbReference type="Proteomes" id="UP000681317">
    <property type="component" value="Chromosome"/>
</dbReference>
<organism evidence="1 2">
    <name type="scientific">Noviluteimonas caseinilytica</name>
    <dbReference type="NCBI Taxonomy" id="2675101"/>
    <lineage>
        <taxon>Bacteria</taxon>
        <taxon>Pseudomonadati</taxon>
        <taxon>Pseudomonadota</taxon>
        <taxon>Gammaproteobacteria</taxon>
        <taxon>Lysobacterales</taxon>
        <taxon>Lysobacteraceae</taxon>
        <taxon>Noviluteimonas</taxon>
    </lineage>
</organism>
<protein>
    <recommendedName>
        <fullName evidence="3">Type II secretion system protein G</fullName>
    </recommendedName>
</protein>
<dbReference type="RefSeq" id="WP_213434002.1">
    <property type="nucleotide sequence ID" value="NZ_AP024545.1"/>
</dbReference>
<keyword evidence="2" id="KW-1185">Reference proteome</keyword>
<evidence type="ECO:0000313" key="2">
    <source>
        <dbReference type="Proteomes" id="UP000681317"/>
    </source>
</evidence>
<evidence type="ECO:0008006" key="3">
    <source>
        <dbReference type="Google" id="ProtNLM"/>
    </source>
</evidence>
<name>A0ABM7Q6V3_9GAMM</name>
<gene>
    <name evidence="1" type="ORF">LYSCAS_20810</name>
</gene>
<evidence type="ECO:0000313" key="1">
    <source>
        <dbReference type="EMBL" id="BCT93057.1"/>
    </source>
</evidence>
<accession>A0ABM7Q6V3</accession>
<dbReference type="EMBL" id="AP024545">
    <property type="protein sequence ID" value="BCT93057.1"/>
    <property type="molecule type" value="Genomic_DNA"/>
</dbReference>
<reference evidence="1 2" key="1">
    <citation type="submission" date="2021-03" db="EMBL/GenBank/DDBJ databases">
        <title>Complete Genome Sequences of Two Lysobacter Strains Isolated from Sea Water (Lysobacter caseinilyticus) and Soil (Lysobacter helvus) in South Korea.</title>
        <authorList>
            <person name="Watanabe Y."/>
            <person name="Arakawa K."/>
        </authorList>
    </citation>
    <scope>NUCLEOTIDE SEQUENCE [LARGE SCALE GENOMIC DNA]</scope>
    <source>
        <strain evidence="1 2">KVB24</strain>
    </source>
</reference>
<sequence>MQRTWRHLYAAIPLLIIVALIVVSCWRSPQASQAGAIARGETIVRAIDAYAGDNDRYPAQLLDLVPKYLPEAPGSGAGAYRVDYTRQDYGTYQLDIGYDGPGVNNCTYDPARAPEGWKCGGHF</sequence>
<proteinExistence type="predicted"/>
<dbReference type="PROSITE" id="PS51257">
    <property type="entry name" value="PROKAR_LIPOPROTEIN"/>
    <property type="match status" value="1"/>
</dbReference>